<dbReference type="Proteomes" id="UP000594263">
    <property type="component" value="Unplaced"/>
</dbReference>
<feature type="region of interest" description="Disordered" evidence="1">
    <location>
        <begin position="66"/>
        <end position="96"/>
    </location>
</feature>
<dbReference type="EnsemblPlants" id="Kaladp0016s0350.1.v1.1">
    <property type="protein sequence ID" value="Kaladp0016s0350.1.v1.1"/>
    <property type="gene ID" value="Kaladp0016s0350.v1.1"/>
</dbReference>
<name>A0A7N0T0L6_KALFE</name>
<feature type="compositionally biased region" description="Basic residues" evidence="1">
    <location>
        <begin position="26"/>
        <end position="37"/>
    </location>
</feature>
<protein>
    <submittedName>
        <fullName evidence="2">Uncharacterized protein</fullName>
    </submittedName>
</protein>
<accession>A0A7N0T0L6</accession>
<evidence type="ECO:0000256" key="1">
    <source>
        <dbReference type="SAM" id="MobiDB-lite"/>
    </source>
</evidence>
<reference evidence="2" key="1">
    <citation type="submission" date="2021-01" db="UniProtKB">
        <authorList>
            <consortium name="EnsemblPlants"/>
        </authorList>
    </citation>
    <scope>IDENTIFICATION</scope>
</reference>
<evidence type="ECO:0000313" key="3">
    <source>
        <dbReference type="Proteomes" id="UP000594263"/>
    </source>
</evidence>
<dbReference type="Gramene" id="Kaladp0016s0350.1.v1.1">
    <property type="protein sequence ID" value="Kaladp0016s0350.1.v1.1"/>
    <property type="gene ID" value="Kaladp0016s0350.v1.1"/>
</dbReference>
<evidence type="ECO:0000313" key="2">
    <source>
        <dbReference type="EnsemblPlants" id="Kaladp0016s0350.1.v1.1"/>
    </source>
</evidence>
<dbReference type="AlphaFoldDB" id="A0A7N0T0L6"/>
<sequence>MAESSRANKKRDFAFDGDEADDKRPSQKRVKFPKGKKVTSGDQYVRDVAPAPEYYVPTARVEPHLAAEERAKRRSQLTTNLFAEDRRLPSDIMSQA</sequence>
<keyword evidence="3" id="KW-1185">Reference proteome</keyword>
<feature type="region of interest" description="Disordered" evidence="1">
    <location>
        <begin position="1"/>
        <end position="40"/>
    </location>
</feature>
<organism evidence="2 3">
    <name type="scientific">Kalanchoe fedtschenkoi</name>
    <name type="common">Lavender scallops</name>
    <name type="synonym">South American air plant</name>
    <dbReference type="NCBI Taxonomy" id="63787"/>
    <lineage>
        <taxon>Eukaryota</taxon>
        <taxon>Viridiplantae</taxon>
        <taxon>Streptophyta</taxon>
        <taxon>Embryophyta</taxon>
        <taxon>Tracheophyta</taxon>
        <taxon>Spermatophyta</taxon>
        <taxon>Magnoliopsida</taxon>
        <taxon>eudicotyledons</taxon>
        <taxon>Gunneridae</taxon>
        <taxon>Pentapetalae</taxon>
        <taxon>Saxifragales</taxon>
        <taxon>Crassulaceae</taxon>
        <taxon>Kalanchoe</taxon>
    </lineage>
</organism>
<proteinExistence type="predicted"/>
<dbReference type="OMA" id="EYYVPTA"/>